<dbReference type="Proteomes" id="UP000242180">
    <property type="component" value="Unassembled WGS sequence"/>
</dbReference>
<sequence>MVHRFQCVAIHWLCMGFIGIGSTGCRISETFGREAYLIRYSVAALGNREPIFANPFEMGVPVRRYVSRLSQRSHSM</sequence>
<evidence type="ECO:0008006" key="4">
    <source>
        <dbReference type="Google" id="ProtNLM"/>
    </source>
</evidence>
<dbReference type="AlphaFoldDB" id="A0A1X2HS28"/>
<keyword evidence="1" id="KW-0732">Signal</keyword>
<accession>A0A1X2HS28</accession>
<organism evidence="2 3">
    <name type="scientific">Syncephalastrum racemosum</name>
    <name type="common">Filamentous fungus</name>
    <dbReference type="NCBI Taxonomy" id="13706"/>
    <lineage>
        <taxon>Eukaryota</taxon>
        <taxon>Fungi</taxon>
        <taxon>Fungi incertae sedis</taxon>
        <taxon>Mucoromycota</taxon>
        <taxon>Mucoromycotina</taxon>
        <taxon>Mucoromycetes</taxon>
        <taxon>Mucorales</taxon>
        <taxon>Syncephalastraceae</taxon>
        <taxon>Syncephalastrum</taxon>
    </lineage>
</organism>
<keyword evidence="3" id="KW-1185">Reference proteome</keyword>
<dbReference type="PROSITE" id="PS51257">
    <property type="entry name" value="PROKAR_LIPOPROTEIN"/>
    <property type="match status" value="1"/>
</dbReference>
<comment type="caution">
    <text evidence="2">The sequence shown here is derived from an EMBL/GenBank/DDBJ whole genome shotgun (WGS) entry which is preliminary data.</text>
</comment>
<dbReference type="InParanoid" id="A0A1X2HS28"/>
<feature type="signal peptide" evidence="1">
    <location>
        <begin position="1"/>
        <end position="25"/>
    </location>
</feature>
<evidence type="ECO:0000256" key="1">
    <source>
        <dbReference type="SAM" id="SignalP"/>
    </source>
</evidence>
<dbReference type="EMBL" id="MCGN01000001">
    <property type="protein sequence ID" value="ORZ02405.1"/>
    <property type="molecule type" value="Genomic_DNA"/>
</dbReference>
<gene>
    <name evidence="2" type="ORF">BCR43DRAFT_481495</name>
</gene>
<name>A0A1X2HS28_SYNRA</name>
<evidence type="ECO:0000313" key="3">
    <source>
        <dbReference type="Proteomes" id="UP000242180"/>
    </source>
</evidence>
<reference evidence="2 3" key="1">
    <citation type="submission" date="2016-07" db="EMBL/GenBank/DDBJ databases">
        <title>Pervasive Adenine N6-methylation of Active Genes in Fungi.</title>
        <authorList>
            <consortium name="DOE Joint Genome Institute"/>
            <person name="Mondo S.J."/>
            <person name="Dannebaum R.O."/>
            <person name="Kuo R.C."/>
            <person name="Labutti K."/>
            <person name="Haridas S."/>
            <person name="Kuo A."/>
            <person name="Salamov A."/>
            <person name="Ahrendt S.R."/>
            <person name="Lipzen A."/>
            <person name="Sullivan W."/>
            <person name="Andreopoulos W.B."/>
            <person name="Clum A."/>
            <person name="Lindquist E."/>
            <person name="Daum C."/>
            <person name="Ramamoorthy G.K."/>
            <person name="Gryganskyi A."/>
            <person name="Culley D."/>
            <person name="Magnuson J.K."/>
            <person name="James T.Y."/>
            <person name="O'Malley M.A."/>
            <person name="Stajich J.E."/>
            <person name="Spatafora J.W."/>
            <person name="Visel A."/>
            <person name="Grigoriev I.V."/>
        </authorList>
    </citation>
    <scope>NUCLEOTIDE SEQUENCE [LARGE SCALE GENOMIC DNA]</scope>
    <source>
        <strain evidence="2 3">NRRL 2496</strain>
    </source>
</reference>
<feature type="chain" id="PRO_5013185562" description="Secreted protein" evidence="1">
    <location>
        <begin position="26"/>
        <end position="76"/>
    </location>
</feature>
<protein>
    <recommendedName>
        <fullName evidence="4">Secreted protein</fullName>
    </recommendedName>
</protein>
<evidence type="ECO:0000313" key="2">
    <source>
        <dbReference type="EMBL" id="ORZ02405.1"/>
    </source>
</evidence>
<proteinExistence type="predicted"/>